<name>A0A2U1QC16_ARTAN</name>
<evidence type="ECO:0000313" key="3">
    <source>
        <dbReference type="EMBL" id="PWA95555.1"/>
    </source>
</evidence>
<evidence type="ECO:0000256" key="2">
    <source>
        <dbReference type="SAM" id="Phobius"/>
    </source>
</evidence>
<dbReference type="OrthoDB" id="1908091at2759"/>
<feature type="compositionally biased region" description="Basic and acidic residues" evidence="1">
    <location>
        <begin position="357"/>
        <end position="368"/>
    </location>
</feature>
<dbReference type="STRING" id="35608.A0A2U1QC16"/>
<keyword evidence="4" id="KW-1185">Reference proteome</keyword>
<feature type="compositionally biased region" description="Polar residues" evidence="1">
    <location>
        <begin position="536"/>
        <end position="548"/>
    </location>
</feature>
<feature type="compositionally biased region" description="Basic and acidic residues" evidence="1">
    <location>
        <begin position="393"/>
        <end position="403"/>
    </location>
</feature>
<dbReference type="AlphaFoldDB" id="A0A2U1QC16"/>
<dbReference type="PANTHER" id="PTHR33870">
    <property type="entry name" value="CARDIOMYOPATHY-ASSOCIATED PROTEIN"/>
    <property type="match status" value="1"/>
</dbReference>
<organism evidence="3 4">
    <name type="scientific">Artemisia annua</name>
    <name type="common">Sweet wormwood</name>
    <dbReference type="NCBI Taxonomy" id="35608"/>
    <lineage>
        <taxon>Eukaryota</taxon>
        <taxon>Viridiplantae</taxon>
        <taxon>Streptophyta</taxon>
        <taxon>Embryophyta</taxon>
        <taxon>Tracheophyta</taxon>
        <taxon>Spermatophyta</taxon>
        <taxon>Magnoliopsida</taxon>
        <taxon>eudicotyledons</taxon>
        <taxon>Gunneridae</taxon>
        <taxon>Pentapetalae</taxon>
        <taxon>asterids</taxon>
        <taxon>campanulids</taxon>
        <taxon>Asterales</taxon>
        <taxon>Asteraceae</taxon>
        <taxon>Asteroideae</taxon>
        <taxon>Anthemideae</taxon>
        <taxon>Artemisiinae</taxon>
        <taxon>Artemisia</taxon>
    </lineage>
</organism>
<reference evidence="3 4" key="1">
    <citation type="journal article" date="2018" name="Mol. Plant">
        <title>The genome of Artemisia annua provides insight into the evolution of Asteraceae family and artemisinin biosynthesis.</title>
        <authorList>
            <person name="Shen Q."/>
            <person name="Zhang L."/>
            <person name="Liao Z."/>
            <person name="Wang S."/>
            <person name="Yan T."/>
            <person name="Shi P."/>
            <person name="Liu M."/>
            <person name="Fu X."/>
            <person name="Pan Q."/>
            <person name="Wang Y."/>
            <person name="Lv Z."/>
            <person name="Lu X."/>
            <person name="Zhang F."/>
            <person name="Jiang W."/>
            <person name="Ma Y."/>
            <person name="Chen M."/>
            <person name="Hao X."/>
            <person name="Li L."/>
            <person name="Tang Y."/>
            <person name="Lv G."/>
            <person name="Zhou Y."/>
            <person name="Sun X."/>
            <person name="Brodelius P.E."/>
            <person name="Rose J.K.C."/>
            <person name="Tang K."/>
        </authorList>
    </citation>
    <scope>NUCLEOTIDE SEQUENCE [LARGE SCALE GENOMIC DNA]</scope>
    <source>
        <strain evidence="4">cv. Huhao1</strain>
        <tissue evidence="3">Leaf</tissue>
    </source>
</reference>
<feature type="compositionally biased region" description="Low complexity" evidence="1">
    <location>
        <begin position="511"/>
        <end position="523"/>
    </location>
</feature>
<keyword evidence="2" id="KW-0812">Transmembrane</keyword>
<comment type="caution">
    <text evidence="3">The sequence shown here is derived from an EMBL/GenBank/DDBJ whole genome shotgun (WGS) entry which is preliminary data.</text>
</comment>
<dbReference type="Proteomes" id="UP000245207">
    <property type="component" value="Unassembled WGS sequence"/>
</dbReference>
<evidence type="ECO:0000313" key="4">
    <source>
        <dbReference type="Proteomes" id="UP000245207"/>
    </source>
</evidence>
<keyword evidence="2" id="KW-0472">Membrane</keyword>
<protein>
    <submittedName>
        <fullName evidence="3">Uncharacterized protein</fullName>
    </submittedName>
</protein>
<feature type="transmembrane region" description="Helical" evidence="2">
    <location>
        <begin position="28"/>
        <end position="45"/>
    </location>
</feature>
<keyword evidence="2" id="KW-1133">Transmembrane helix</keyword>
<feature type="compositionally biased region" description="Polar residues" evidence="1">
    <location>
        <begin position="493"/>
        <end position="510"/>
    </location>
</feature>
<accession>A0A2U1QC16</accession>
<sequence length="548" mass="62225">MEASHYRKFICKTVNILCKTCVFCCKEYPIPTCILFVFFLSYLFFPWVFTSLVYASPLVGISFIVYRVLLGIDHQKIKRIEDDERRKKFAKSRRSFKSKYGDRSRLIRRNSKEKNGQDADNIFSKSLNDLLSDKNSLIKETPKERHEVSLKSNVGRGECPSSNINYKVKLEEANLNIPEDKEDEQHHEAVQWTADGHKNVMDLGLMEAERNKRLENLMVRRRSRKNLGFQEELMTENNNNVQVSAIKIAKMNPFLEENSCSNNNIPGSAPSFMLATRNPFDLPYDPHEEKLDLSADNFHDEFSVGHQKEPVFCRHESFSIGAFSHPEITHDKHERSFCKNLATEQKNVTGLGTSTADDYKHLKKDHPISGDSVKGNNPKEKGESSVQVVSVLPKEDESESKTKEIDVHLDPANVEESDMERNVHCPERKADIHFFYGNYKRVGHVTSSSMLSDMQVEVSDDGSAPVLDDLDTERHNQEADSEAVKEDGERDNTNPQSMNLHTRQTNHLPESSSASQSWMAQAAPDGLTEVAVGQAPVTSSSPKSVLQR</sequence>
<evidence type="ECO:0000256" key="1">
    <source>
        <dbReference type="SAM" id="MobiDB-lite"/>
    </source>
</evidence>
<dbReference type="EMBL" id="PKPP01000233">
    <property type="protein sequence ID" value="PWA95555.1"/>
    <property type="molecule type" value="Genomic_DNA"/>
</dbReference>
<proteinExistence type="predicted"/>
<dbReference type="PANTHER" id="PTHR33870:SF4">
    <property type="entry name" value="CARDIOMYOPATHY-ASSOCIATED PROTEIN"/>
    <property type="match status" value="1"/>
</dbReference>
<gene>
    <name evidence="3" type="ORF">CTI12_AA006430</name>
</gene>
<feature type="region of interest" description="Disordered" evidence="1">
    <location>
        <begin position="456"/>
        <end position="548"/>
    </location>
</feature>
<feature type="region of interest" description="Disordered" evidence="1">
    <location>
        <begin position="349"/>
        <end position="403"/>
    </location>
</feature>
<feature type="compositionally biased region" description="Basic and acidic residues" evidence="1">
    <location>
        <begin position="472"/>
        <end position="492"/>
    </location>
</feature>